<feature type="active site" evidence="6">
    <location>
        <position position="123"/>
    </location>
</feature>
<dbReference type="PRINTS" id="PR00727">
    <property type="entry name" value="LEADERPTASE"/>
</dbReference>
<dbReference type="InterPro" id="IPR019533">
    <property type="entry name" value="Peptidase_S26"/>
</dbReference>
<comment type="subcellular location">
    <subcellularLocation>
        <location evidence="2">Cell membrane</location>
        <topology evidence="2">Single-pass type II membrane protein</topology>
    </subcellularLocation>
    <subcellularLocation>
        <location evidence="7">Membrane</location>
        <topology evidence="7">Single-pass type II membrane protein</topology>
    </subcellularLocation>
</comment>
<dbReference type="GO" id="GO:0005886">
    <property type="term" value="C:plasma membrane"/>
    <property type="evidence" value="ECO:0007669"/>
    <property type="project" value="UniProtKB-SubCell"/>
</dbReference>
<dbReference type="GO" id="GO:0004252">
    <property type="term" value="F:serine-type endopeptidase activity"/>
    <property type="evidence" value="ECO:0007669"/>
    <property type="project" value="InterPro"/>
</dbReference>
<comment type="similarity">
    <text evidence="3 7">Belongs to the peptidase S26 family.</text>
</comment>
<dbReference type="PATRIC" id="fig|1401079.3.peg.513"/>
<dbReference type="CDD" id="cd06530">
    <property type="entry name" value="S26_SPase_I"/>
    <property type="match status" value="1"/>
</dbReference>
<dbReference type="PANTHER" id="PTHR43390:SF1">
    <property type="entry name" value="CHLOROPLAST PROCESSING PEPTIDASE"/>
    <property type="match status" value="1"/>
</dbReference>
<dbReference type="PANTHER" id="PTHR43390">
    <property type="entry name" value="SIGNAL PEPTIDASE I"/>
    <property type="match status" value="1"/>
</dbReference>
<dbReference type="NCBIfam" id="TIGR02227">
    <property type="entry name" value="sigpep_I_bact"/>
    <property type="match status" value="1"/>
</dbReference>
<keyword evidence="5 7" id="KW-0378">Hydrolase</keyword>
<dbReference type="GO" id="GO:0006465">
    <property type="term" value="P:signal peptide processing"/>
    <property type="evidence" value="ECO:0007669"/>
    <property type="project" value="InterPro"/>
</dbReference>
<feature type="transmembrane region" description="Helical" evidence="7">
    <location>
        <begin position="48"/>
        <end position="66"/>
    </location>
</feature>
<evidence type="ECO:0000256" key="7">
    <source>
        <dbReference type="RuleBase" id="RU362042"/>
    </source>
</evidence>
<dbReference type="InterPro" id="IPR019757">
    <property type="entry name" value="Pept_S26A_signal_pept_1_Lys-AS"/>
</dbReference>
<comment type="caution">
    <text evidence="9">The sequence shown here is derived from an EMBL/GenBank/DDBJ whole genome shotgun (WGS) entry which is preliminary data.</text>
</comment>
<dbReference type="Gene3D" id="2.10.109.10">
    <property type="entry name" value="Umud Fragment, subunit A"/>
    <property type="match status" value="1"/>
</dbReference>
<dbReference type="EMBL" id="JALU01000008">
    <property type="protein sequence ID" value="EUC53120.1"/>
    <property type="molecule type" value="Genomic_DNA"/>
</dbReference>
<gene>
    <name evidence="9" type="primary">lepB</name>
    <name evidence="9" type="ORF">HMPREF0581_0005</name>
</gene>
<dbReference type="Proteomes" id="UP000022645">
    <property type="component" value="Unassembled WGS sequence"/>
</dbReference>
<dbReference type="PROSITE" id="PS00760">
    <property type="entry name" value="SPASE_I_2"/>
    <property type="match status" value="1"/>
</dbReference>
<protein>
    <recommendedName>
        <fullName evidence="4 7">Signal peptidase I</fullName>
        <ecNumber evidence="4 7">3.4.21.89</ecNumber>
    </recommendedName>
</protein>
<organism evidence="9 10">
    <name type="scientific">Mogibacterium timidum ATCC 33093</name>
    <dbReference type="NCBI Taxonomy" id="1401079"/>
    <lineage>
        <taxon>Bacteria</taxon>
        <taxon>Bacillati</taxon>
        <taxon>Bacillota</taxon>
        <taxon>Clostridia</taxon>
        <taxon>Peptostreptococcales</taxon>
        <taxon>Anaerovoracaceae</taxon>
        <taxon>Mogibacterium</taxon>
    </lineage>
</organism>
<reference evidence="9 10" key="1">
    <citation type="submission" date="2014-01" db="EMBL/GenBank/DDBJ databases">
        <authorList>
            <person name="Durkin A.S."/>
            <person name="McCorrison J."/>
            <person name="Torralba M."/>
            <person name="Gillis M."/>
            <person name="Haft D.H."/>
            <person name="Methe B."/>
            <person name="Sutton G."/>
            <person name="Nelson K.E."/>
        </authorList>
    </citation>
    <scope>NUCLEOTIDE SEQUENCE [LARGE SCALE GENOMIC DNA]</scope>
    <source>
        <strain evidence="9 10">ATCC 33093</strain>
    </source>
</reference>
<evidence type="ECO:0000259" key="8">
    <source>
        <dbReference type="Pfam" id="PF10502"/>
    </source>
</evidence>
<feature type="active site" evidence="6">
    <location>
        <position position="75"/>
    </location>
</feature>
<evidence type="ECO:0000313" key="10">
    <source>
        <dbReference type="Proteomes" id="UP000022645"/>
    </source>
</evidence>
<sequence>MLMKLGRSILNGHELCRRIADRISCLLADSRSAGNRKGLLMSEFAKSLIKDIIVAAVLAAVILTFIRPTIVKQTSMQDTLNPNDYVIMARRAYAGDKEPKRGDIIIFKSELKDERGNDKLLIKRVIGLPGDEVTIRDGSVYINGKEYREDYLKDGYTTGSVNKLKVPEGEYFAMGDNRVVSVDSRYSEVGCIKKSAIKGKAILRLFPFNKIKRL</sequence>
<keyword evidence="7" id="KW-0812">Transmembrane</keyword>
<proteinExistence type="inferred from homology"/>
<dbReference type="InterPro" id="IPR000223">
    <property type="entry name" value="Pept_S26A_signal_pept_1"/>
</dbReference>
<dbReference type="EC" id="3.4.21.89" evidence="4 7"/>
<dbReference type="SUPFAM" id="SSF51306">
    <property type="entry name" value="LexA/Signal peptidase"/>
    <property type="match status" value="1"/>
</dbReference>
<keyword evidence="7" id="KW-0645">Protease</keyword>
<comment type="catalytic activity">
    <reaction evidence="1 7">
        <text>Cleavage of hydrophobic, N-terminal signal or leader sequences from secreted and periplasmic proteins.</text>
        <dbReference type="EC" id="3.4.21.89"/>
    </reaction>
</comment>
<dbReference type="Pfam" id="PF10502">
    <property type="entry name" value="Peptidase_S26"/>
    <property type="match status" value="1"/>
</dbReference>
<evidence type="ECO:0000256" key="5">
    <source>
        <dbReference type="ARBA" id="ARBA00022801"/>
    </source>
</evidence>
<evidence type="ECO:0000313" key="9">
    <source>
        <dbReference type="EMBL" id="EUC53120.1"/>
    </source>
</evidence>
<accession>X8ITL0</accession>
<evidence type="ECO:0000256" key="6">
    <source>
        <dbReference type="PIRSR" id="PIRSR600223-1"/>
    </source>
</evidence>
<dbReference type="AlphaFoldDB" id="X8ITL0"/>
<evidence type="ECO:0000256" key="1">
    <source>
        <dbReference type="ARBA" id="ARBA00000677"/>
    </source>
</evidence>
<name>X8ITL0_9FIRM</name>
<evidence type="ECO:0000256" key="4">
    <source>
        <dbReference type="ARBA" id="ARBA00013208"/>
    </source>
</evidence>
<evidence type="ECO:0000256" key="2">
    <source>
        <dbReference type="ARBA" id="ARBA00004401"/>
    </source>
</evidence>
<dbReference type="InterPro" id="IPR036286">
    <property type="entry name" value="LexA/Signal_pep-like_sf"/>
</dbReference>
<dbReference type="GO" id="GO:0009003">
    <property type="term" value="F:signal peptidase activity"/>
    <property type="evidence" value="ECO:0007669"/>
    <property type="project" value="UniProtKB-EC"/>
</dbReference>
<keyword evidence="7" id="KW-1133">Transmembrane helix</keyword>
<evidence type="ECO:0000256" key="3">
    <source>
        <dbReference type="ARBA" id="ARBA00009370"/>
    </source>
</evidence>
<keyword evidence="7" id="KW-0472">Membrane</keyword>
<feature type="domain" description="Peptidase S26" evidence="8">
    <location>
        <begin position="47"/>
        <end position="205"/>
    </location>
</feature>